<proteinExistence type="predicted"/>
<gene>
    <name evidence="2" type="ORF">FISHEDRAFT_77273</name>
</gene>
<sequence>MREVCRDLGTRRTNHWSKSDFAEFLQSVSDIGLHAASNSIKPAIDARHRDTSPVPEESGVTSMRKYRRPLSPSPEQEAPLRVPATPGKRNGVAPQDPSITGTHEGLPYATRHRDKRRKVMSAPVRRRKKANALALSPSRKVFDGVVIQKWPIHSDTKDGQVSDSASVDGEYEVDNEATAELDLAPTQTNISKSTSEVDTTHVDGATPQS</sequence>
<dbReference type="EMBL" id="KN882067">
    <property type="protein sequence ID" value="KIY44650.1"/>
    <property type="molecule type" value="Genomic_DNA"/>
</dbReference>
<keyword evidence="3" id="KW-1185">Reference proteome</keyword>
<organism evidence="2 3">
    <name type="scientific">Fistulina hepatica ATCC 64428</name>
    <dbReference type="NCBI Taxonomy" id="1128425"/>
    <lineage>
        <taxon>Eukaryota</taxon>
        <taxon>Fungi</taxon>
        <taxon>Dikarya</taxon>
        <taxon>Basidiomycota</taxon>
        <taxon>Agaricomycotina</taxon>
        <taxon>Agaricomycetes</taxon>
        <taxon>Agaricomycetidae</taxon>
        <taxon>Agaricales</taxon>
        <taxon>Fistulinaceae</taxon>
        <taxon>Fistulina</taxon>
    </lineage>
</organism>
<name>A0A0D7A1N1_9AGAR</name>
<accession>A0A0D7A1N1</accession>
<evidence type="ECO:0000313" key="3">
    <source>
        <dbReference type="Proteomes" id="UP000054144"/>
    </source>
</evidence>
<feature type="compositionally biased region" description="Basic residues" evidence="1">
    <location>
        <begin position="110"/>
        <end position="130"/>
    </location>
</feature>
<feature type="region of interest" description="Disordered" evidence="1">
    <location>
        <begin position="42"/>
        <end position="132"/>
    </location>
</feature>
<reference evidence="2 3" key="1">
    <citation type="journal article" date="2015" name="Fungal Genet. Biol.">
        <title>Evolution of novel wood decay mechanisms in Agaricales revealed by the genome sequences of Fistulina hepatica and Cylindrobasidium torrendii.</title>
        <authorList>
            <person name="Floudas D."/>
            <person name="Held B.W."/>
            <person name="Riley R."/>
            <person name="Nagy L.G."/>
            <person name="Koehler G."/>
            <person name="Ransdell A.S."/>
            <person name="Younus H."/>
            <person name="Chow J."/>
            <person name="Chiniquy J."/>
            <person name="Lipzen A."/>
            <person name="Tritt A."/>
            <person name="Sun H."/>
            <person name="Haridas S."/>
            <person name="LaButti K."/>
            <person name="Ohm R.A."/>
            <person name="Kues U."/>
            <person name="Blanchette R.A."/>
            <person name="Grigoriev I.V."/>
            <person name="Minto R.E."/>
            <person name="Hibbett D.S."/>
        </authorList>
    </citation>
    <scope>NUCLEOTIDE SEQUENCE [LARGE SCALE GENOMIC DNA]</scope>
    <source>
        <strain evidence="2 3">ATCC 64428</strain>
    </source>
</reference>
<dbReference type="AlphaFoldDB" id="A0A0D7A1N1"/>
<feature type="region of interest" description="Disordered" evidence="1">
    <location>
        <begin position="178"/>
        <end position="209"/>
    </location>
</feature>
<protein>
    <submittedName>
        <fullName evidence="2">Uncharacterized protein</fullName>
    </submittedName>
</protein>
<evidence type="ECO:0000313" key="2">
    <source>
        <dbReference type="EMBL" id="KIY44650.1"/>
    </source>
</evidence>
<evidence type="ECO:0000256" key="1">
    <source>
        <dbReference type="SAM" id="MobiDB-lite"/>
    </source>
</evidence>
<dbReference type="Proteomes" id="UP000054144">
    <property type="component" value="Unassembled WGS sequence"/>
</dbReference>
<feature type="compositionally biased region" description="Polar residues" evidence="1">
    <location>
        <begin position="185"/>
        <end position="197"/>
    </location>
</feature>